<feature type="non-terminal residue" evidence="3">
    <location>
        <position position="1"/>
    </location>
</feature>
<name>A0A7L2TLR2_POMRU</name>
<dbReference type="AlphaFoldDB" id="A0A7L2TLR2"/>
<feature type="coiled-coil region" evidence="1">
    <location>
        <begin position="411"/>
        <end position="497"/>
    </location>
</feature>
<sequence>QDEQLRAAQEEKESQRQELQEEVAGYREQSKQHALTILALEDRLLEAAQQQKVLEEEKAALVEKMEVVWPTPHPRVTPGDQKAAEKGMWFPVAVGFGLIFPRRLREELAGAQCMLLEKEAVISRLSRELSETRARMSDMRGELSEEQKVELEHSQRQLKHREWEVNQLREKLSEMSSLVEEKDRALRAAAEELRYTLTQPQTSQMPLYVWRLVFSPEQKAHVWDLPRLPGWSSAPNPVGRNQSLGGFFQEPPSELAELGAKCRGLRHEETIQRQKEGLAELRMRVKMLEKRQCSGAVRNNSEPLVVRMKDLPEKIVQQRALEMKPAPVLGEKLKAGKAPDHVPDGGSFRITNSTGSLGMAQAADFGEKMYLDVIGALGSLVEMKELSGLQPLQHLPQETRAEVGLRRQKALELLYRKIRNLQIRLERKEEMLKDYEGSVEQLRRNQESLRRCQEEMSSLEDEAHREAEEKALLREALERMQLQLEQEKRLRRAAKRHKV</sequence>
<gene>
    <name evidence="3" type="primary">Fhad1_0</name>
    <name evidence="3" type="ORF">POSRUF_R01524</name>
</gene>
<protein>
    <submittedName>
        <fullName evidence="3">FHAD1 protein</fullName>
    </submittedName>
</protein>
<dbReference type="OrthoDB" id="687730at2759"/>
<evidence type="ECO:0000256" key="1">
    <source>
        <dbReference type="SAM" id="Coils"/>
    </source>
</evidence>
<proteinExistence type="predicted"/>
<evidence type="ECO:0000313" key="4">
    <source>
        <dbReference type="Proteomes" id="UP000583496"/>
    </source>
</evidence>
<organism evidence="3 4">
    <name type="scientific">Pomatostomus ruficeps</name>
    <name type="common">Chestnut-crowned babbler</name>
    <dbReference type="NCBI Taxonomy" id="9176"/>
    <lineage>
        <taxon>Eukaryota</taxon>
        <taxon>Metazoa</taxon>
        <taxon>Chordata</taxon>
        <taxon>Craniata</taxon>
        <taxon>Vertebrata</taxon>
        <taxon>Euteleostomi</taxon>
        <taxon>Archelosauria</taxon>
        <taxon>Archosauria</taxon>
        <taxon>Dinosauria</taxon>
        <taxon>Saurischia</taxon>
        <taxon>Theropoda</taxon>
        <taxon>Coelurosauria</taxon>
        <taxon>Aves</taxon>
        <taxon>Neognathae</taxon>
        <taxon>Neoaves</taxon>
        <taxon>Telluraves</taxon>
        <taxon>Australaves</taxon>
        <taxon>Passeriformes</taxon>
        <taxon>Sylvioidea</taxon>
        <taxon>Timaliidae</taxon>
        <taxon>Pomatostomus</taxon>
    </lineage>
</organism>
<feature type="non-terminal residue" evidence="3">
    <location>
        <position position="499"/>
    </location>
</feature>
<dbReference type="EMBL" id="VYZT01043218">
    <property type="protein sequence ID" value="NXS34347.1"/>
    <property type="molecule type" value="Genomic_DNA"/>
</dbReference>
<dbReference type="PANTHER" id="PTHR45615:SF80">
    <property type="entry name" value="GRIP DOMAIN-CONTAINING PROTEIN"/>
    <property type="match status" value="1"/>
</dbReference>
<evidence type="ECO:0000313" key="3">
    <source>
        <dbReference type="EMBL" id="NXS34347.1"/>
    </source>
</evidence>
<keyword evidence="4" id="KW-1185">Reference proteome</keyword>
<dbReference type="Proteomes" id="UP000583496">
    <property type="component" value="Unassembled WGS sequence"/>
</dbReference>
<evidence type="ECO:0000256" key="2">
    <source>
        <dbReference type="SAM" id="MobiDB-lite"/>
    </source>
</evidence>
<accession>A0A7L2TLR2</accession>
<feature type="region of interest" description="Disordered" evidence="2">
    <location>
        <begin position="1"/>
        <end position="29"/>
    </location>
</feature>
<dbReference type="PANTHER" id="PTHR45615">
    <property type="entry name" value="MYOSIN HEAVY CHAIN, NON-MUSCLE"/>
    <property type="match status" value="1"/>
</dbReference>
<reference evidence="3 4" key="1">
    <citation type="submission" date="2019-09" db="EMBL/GenBank/DDBJ databases">
        <title>Bird 10,000 Genomes (B10K) Project - Family phase.</title>
        <authorList>
            <person name="Zhang G."/>
        </authorList>
    </citation>
    <scope>NUCLEOTIDE SEQUENCE [LARGE SCALE GENOMIC DNA]</scope>
    <source>
        <strain evidence="3">B10K-DU-002-71</strain>
        <tissue evidence="3">Muscle</tissue>
    </source>
</reference>
<comment type="caution">
    <text evidence="3">The sequence shown here is derived from an EMBL/GenBank/DDBJ whole genome shotgun (WGS) entry which is preliminary data.</text>
</comment>
<feature type="coiled-coil region" evidence="1">
    <location>
        <begin position="115"/>
        <end position="185"/>
    </location>
</feature>
<keyword evidence="1" id="KW-0175">Coiled coil</keyword>